<keyword evidence="3" id="KW-1185">Reference proteome</keyword>
<evidence type="ECO:0000313" key="2">
    <source>
        <dbReference type="EMBL" id="SES67282.1"/>
    </source>
</evidence>
<evidence type="ECO:0000256" key="1">
    <source>
        <dbReference type="SAM" id="Phobius"/>
    </source>
</evidence>
<proteinExistence type="predicted"/>
<sequence length="81" mass="9965">MNGLIARTIEIFLLIFFISFIISFLDTGVRFVMRKISDHFYFDPFNIKHFCFKKEFFNRFRSSVFLLIILKIIELFIYKFF</sequence>
<name>A0A1H9YEA6_9FIRM</name>
<dbReference type="STRING" id="1120990.SAMN03080614_1002155"/>
<feature type="transmembrane region" description="Helical" evidence="1">
    <location>
        <begin position="63"/>
        <end position="80"/>
    </location>
</feature>
<reference evidence="3" key="1">
    <citation type="submission" date="2016-10" db="EMBL/GenBank/DDBJ databases">
        <authorList>
            <person name="Varghese N."/>
            <person name="Submissions S."/>
        </authorList>
    </citation>
    <scope>NUCLEOTIDE SEQUENCE [LARGE SCALE GENOMIC DNA]</scope>
    <source>
        <strain evidence="3">DSM 13577</strain>
    </source>
</reference>
<gene>
    <name evidence="2" type="ORF">SAMN03080614_1002155</name>
</gene>
<dbReference type="AlphaFoldDB" id="A0A1H9YEA6"/>
<dbReference type="Proteomes" id="UP000243819">
    <property type="component" value="Unassembled WGS sequence"/>
</dbReference>
<organism evidence="2 3">
    <name type="scientific">Anaerobranca gottschalkii DSM 13577</name>
    <dbReference type="NCBI Taxonomy" id="1120990"/>
    <lineage>
        <taxon>Bacteria</taxon>
        <taxon>Bacillati</taxon>
        <taxon>Bacillota</taxon>
        <taxon>Clostridia</taxon>
        <taxon>Eubacteriales</taxon>
        <taxon>Proteinivoracaceae</taxon>
        <taxon>Anaerobranca</taxon>
    </lineage>
</organism>
<feature type="transmembrane region" description="Helical" evidence="1">
    <location>
        <begin position="6"/>
        <end position="25"/>
    </location>
</feature>
<keyword evidence="1" id="KW-0472">Membrane</keyword>
<evidence type="ECO:0000313" key="3">
    <source>
        <dbReference type="Proteomes" id="UP000243819"/>
    </source>
</evidence>
<protein>
    <submittedName>
        <fullName evidence="2">Uncharacterized protein</fullName>
    </submittedName>
</protein>
<dbReference type="EMBL" id="FOIF01000002">
    <property type="protein sequence ID" value="SES67282.1"/>
    <property type="molecule type" value="Genomic_DNA"/>
</dbReference>
<keyword evidence="1" id="KW-0812">Transmembrane</keyword>
<keyword evidence="1" id="KW-1133">Transmembrane helix</keyword>
<accession>A0A1H9YEA6</accession>